<gene>
    <name evidence="3" type="primary">LOC113499052</name>
</gene>
<organism evidence="2 3">
    <name type="scientific">Trichoplusia ni</name>
    <name type="common">Cabbage looper</name>
    <dbReference type="NCBI Taxonomy" id="7111"/>
    <lineage>
        <taxon>Eukaryota</taxon>
        <taxon>Metazoa</taxon>
        <taxon>Ecdysozoa</taxon>
        <taxon>Arthropoda</taxon>
        <taxon>Hexapoda</taxon>
        <taxon>Insecta</taxon>
        <taxon>Pterygota</taxon>
        <taxon>Neoptera</taxon>
        <taxon>Endopterygota</taxon>
        <taxon>Lepidoptera</taxon>
        <taxon>Glossata</taxon>
        <taxon>Ditrysia</taxon>
        <taxon>Noctuoidea</taxon>
        <taxon>Noctuidae</taxon>
        <taxon>Plusiinae</taxon>
        <taxon>Trichoplusia</taxon>
    </lineage>
</organism>
<dbReference type="AlphaFoldDB" id="A0A7E5W3I0"/>
<evidence type="ECO:0000313" key="3">
    <source>
        <dbReference type="RefSeq" id="XP_026735188.1"/>
    </source>
</evidence>
<proteinExistence type="predicted"/>
<feature type="region of interest" description="Disordered" evidence="1">
    <location>
        <begin position="141"/>
        <end position="166"/>
    </location>
</feature>
<evidence type="ECO:0000313" key="2">
    <source>
        <dbReference type="Proteomes" id="UP000322000"/>
    </source>
</evidence>
<dbReference type="OrthoDB" id="5801062at2759"/>
<feature type="region of interest" description="Disordered" evidence="1">
    <location>
        <begin position="296"/>
        <end position="323"/>
    </location>
</feature>
<reference evidence="3" key="1">
    <citation type="submission" date="2025-08" db="UniProtKB">
        <authorList>
            <consortium name="RefSeq"/>
        </authorList>
    </citation>
    <scope>IDENTIFICATION</scope>
</reference>
<dbReference type="InParanoid" id="A0A7E5W3I0"/>
<keyword evidence="2" id="KW-1185">Reference proteome</keyword>
<feature type="compositionally biased region" description="Polar residues" evidence="1">
    <location>
        <begin position="141"/>
        <end position="151"/>
    </location>
</feature>
<feature type="region of interest" description="Disordered" evidence="1">
    <location>
        <begin position="501"/>
        <end position="525"/>
    </location>
</feature>
<feature type="compositionally biased region" description="Polar residues" evidence="1">
    <location>
        <begin position="305"/>
        <end position="323"/>
    </location>
</feature>
<dbReference type="GeneID" id="113499052"/>
<dbReference type="RefSeq" id="XP_026735188.1">
    <property type="nucleotide sequence ID" value="XM_026879387.1"/>
</dbReference>
<protein>
    <submittedName>
        <fullName evidence="3">Uncharacterized protein LOC113499052</fullName>
    </submittedName>
</protein>
<dbReference type="KEGG" id="tnl:113499052"/>
<sequence length="539" mass="61034">MLNHITTSFSTVINNNVKVLALEKTLEQSLQDFKEVLTDFEQLHITSNNYKTQYIKQKEKCESNCCTSAEILKKVIESKENIIQSVASTLTKLVETRDFQIIANLFKILFGEVPAHLNQSNLKNEDTKKVSPINIKKEANSSNEDLSFNDDSVSEIEGTPTGRTSPIIQTKKMKTTLVNTSDIRDKKKCPETWPTPEKKTLKLTFSTPVRGSKQTGKMRQARLNIVKMKEKNVIDITSSPEFSGGCRSKSGDGNVQPLIKKESMENDDTIQPSPTSGPTSFTLFKTRESPMKFKKPQLSLKVKTESSSKTPKKQNQNINTLTIKQEPHSENKFVCNLKMNDSATYTQDDSINILNPKRLPTTFGNCSPVKYERCDDETYCDTQSSISLLNHVDELANIHGDVPCSPSKRPLAENINVTNMADDVIPSSMSILQREAKTSKLGDENVRRKIPEFLDNDDPVRRKADKRLLPGWSCDKCKEFFGELYKDDPEMMAKKINECSHHRGVNNPNDRPKTPPGFWNPRWNVPDNTEEFNKMNNVT</sequence>
<name>A0A7E5W3I0_TRINI</name>
<dbReference type="Proteomes" id="UP000322000">
    <property type="component" value="Chromosome 11"/>
</dbReference>
<accession>A0A7E5W3I0</accession>
<evidence type="ECO:0000256" key="1">
    <source>
        <dbReference type="SAM" id="MobiDB-lite"/>
    </source>
</evidence>